<feature type="transmembrane region" description="Helical" evidence="6">
    <location>
        <begin position="105"/>
        <end position="124"/>
    </location>
</feature>
<feature type="transmembrane region" description="Helical" evidence="6">
    <location>
        <begin position="136"/>
        <end position="154"/>
    </location>
</feature>
<proteinExistence type="predicted"/>
<keyword evidence="8" id="KW-1185">Reference proteome</keyword>
<feature type="transmembrane region" description="Helical" evidence="6">
    <location>
        <begin position="226"/>
        <end position="247"/>
    </location>
</feature>
<comment type="caution">
    <text evidence="7">The sequence shown here is derived from an EMBL/GenBank/DDBJ whole genome shotgun (WGS) entry which is preliminary data.</text>
</comment>
<organism evidence="7 8">
    <name type="scientific">Zymoseptoria brevis</name>
    <dbReference type="NCBI Taxonomy" id="1047168"/>
    <lineage>
        <taxon>Eukaryota</taxon>
        <taxon>Fungi</taxon>
        <taxon>Dikarya</taxon>
        <taxon>Ascomycota</taxon>
        <taxon>Pezizomycotina</taxon>
        <taxon>Dothideomycetes</taxon>
        <taxon>Dothideomycetidae</taxon>
        <taxon>Mycosphaerellales</taxon>
        <taxon>Mycosphaerellaceae</taxon>
        <taxon>Zymoseptoria</taxon>
    </lineage>
</organism>
<keyword evidence="4 6" id="KW-1133">Transmembrane helix</keyword>
<dbReference type="GO" id="GO:0016020">
    <property type="term" value="C:membrane"/>
    <property type="evidence" value="ECO:0007669"/>
    <property type="project" value="UniProtKB-SubCell"/>
</dbReference>
<reference evidence="7 8" key="1">
    <citation type="submission" date="2015-03" db="EMBL/GenBank/DDBJ databases">
        <title>RNA-seq based gene annotation and comparative genomics of four Zymoseptoria species reveal species-specific pathogenicity related genes and transposable element activity.</title>
        <authorList>
            <person name="Grandaubert J."/>
            <person name="Bhattacharyya A."/>
            <person name="Stukenbrock E.H."/>
        </authorList>
    </citation>
    <scope>NUCLEOTIDE SEQUENCE [LARGE SCALE GENOMIC DNA]</scope>
    <source>
        <strain evidence="7 8">Zb18110</strain>
    </source>
</reference>
<keyword evidence="3 6" id="KW-0812">Transmembrane</keyword>
<dbReference type="Proteomes" id="UP000033647">
    <property type="component" value="Unassembled WGS sequence"/>
</dbReference>
<protein>
    <submittedName>
        <fullName evidence="7">Uncharacterized protein</fullName>
    </submittedName>
</protein>
<evidence type="ECO:0000256" key="5">
    <source>
        <dbReference type="ARBA" id="ARBA00023136"/>
    </source>
</evidence>
<dbReference type="Gene3D" id="1.20.1250.20">
    <property type="entry name" value="MFS general substrate transporter like domains"/>
    <property type="match status" value="2"/>
</dbReference>
<dbReference type="GO" id="GO:0022857">
    <property type="term" value="F:transmembrane transporter activity"/>
    <property type="evidence" value="ECO:0007669"/>
    <property type="project" value="TreeGrafter"/>
</dbReference>
<evidence type="ECO:0000313" key="8">
    <source>
        <dbReference type="Proteomes" id="UP000033647"/>
    </source>
</evidence>
<feature type="transmembrane region" description="Helical" evidence="6">
    <location>
        <begin position="160"/>
        <end position="180"/>
    </location>
</feature>
<gene>
    <name evidence="7" type="ORF">TI39_contig636g00002</name>
</gene>
<feature type="transmembrane region" description="Helical" evidence="6">
    <location>
        <begin position="6"/>
        <end position="25"/>
    </location>
</feature>
<feature type="transmembrane region" description="Helical" evidence="6">
    <location>
        <begin position="192"/>
        <end position="214"/>
    </location>
</feature>
<evidence type="ECO:0000256" key="4">
    <source>
        <dbReference type="ARBA" id="ARBA00022989"/>
    </source>
</evidence>
<dbReference type="PANTHER" id="PTHR43791">
    <property type="entry name" value="PERMEASE-RELATED"/>
    <property type="match status" value="1"/>
</dbReference>
<dbReference type="OrthoDB" id="2250022at2759"/>
<evidence type="ECO:0000256" key="1">
    <source>
        <dbReference type="ARBA" id="ARBA00004141"/>
    </source>
</evidence>
<keyword evidence="2" id="KW-0813">Transport</keyword>
<evidence type="ECO:0000256" key="6">
    <source>
        <dbReference type="SAM" id="Phobius"/>
    </source>
</evidence>
<comment type="subcellular location">
    <subcellularLocation>
        <location evidence="1">Membrane</location>
        <topology evidence="1">Multi-pass membrane protein</topology>
    </subcellularLocation>
</comment>
<dbReference type="SUPFAM" id="SSF103473">
    <property type="entry name" value="MFS general substrate transporter"/>
    <property type="match status" value="1"/>
</dbReference>
<evidence type="ECO:0000313" key="7">
    <source>
        <dbReference type="EMBL" id="KJX96388.1"/>
    </source>
</evidence>
<keyword evidence="5 6" id="KW-0472">Membrane</keyword>
<dbReference type="AlphaFoldDB" id="A0A0F4GGI2"/>
<dbReference type="InterPro" id="IPR036259">
    <property type="entry name" value="MFS_trans_sf"/>
</dbReference>
<feature type="transmembrane region" description="Helical" evidence="6">
    <location>
        <begin position="37"/>
        <end position="57"/>
    </location>
</feature>
<accession>A0A0F4GGI2</accession>
<evidence type="ECO:0000256" key="3">
    <source>
        <dbReference type="ARBA" id="ARBA00022692"/>
    </source>
</evidence>
<dbReference type="EMBL" id="LAFY01000628">
    <property type="protein sequence ID" value="KJX96388.1"/>
    <property type="molecule type" value="Genomic_DNA"/>
</dbReference>
<dbReference type="PANTHER" id="PTHR43791:SF13">
    <property type="entry name" value="MAJOR FACILITATOR SUPERFAMILY (MFS) PROFILE DOMAIN-CONTAINING PROTEIN"/>
    <property type="match status" value="1"/>
</dbReference>
<evidence type="ECO:0000256" key="2">
    <source>
        <dbReference type="ARBA" id="ARBA00022448"/>
    </source>
</evidence>
<name>A0A0F4GGI2_9PEZI</name>
<sequence>MGIWHAGNIVSNIFSGLLAAGILTNMDGIANMHAWQWFILLEGIVSIAVACLGFWLIPNWPDNTGTYFFTPEERHPTAHASPPGSFKDFLPSFMDNFGFSKVNTYLIQAPPYAVAYIVTLGLSWSSGRMLEHCWHIIGSILFCMAGAVIITSTLNVAARYFAVFLLCTGPFLGLTLQISWETTVVPRPRTKSAALIAIANCVSRVSHCFTPYFFLRSQEPRYQIGGAAIIVGCGLIIISVVMARWWALRKNKAIDAREEASGEVTTWRFAT</sequence>